<organism evidence="2 3">
    <name type="scientific">Thalassospira xianhensis MCCC 1A02616</name>
    <dbReference type="NCBI Taxonomy" id="1177929"/>
    <lineage>
        <taxon>Bacteria</taxon>
        <taxon>Pseudomonadati</taxon>
        <taxon>Pseudomonadota</taxon>
        <taxon>Alphaproteobacteria</taxon>
        <taxon>Rhodospirillales</taxon>
        <taxon>Thalassospiraceae</taxon>
        <taxon>Thalassospira</taxon>
    </lineage>
</organism>
<comment type="caution">
    <text evidence="2">The sequence shown here is derived from an EMBL/GenBank/DDBJ whole genome shotgun (WGS) entry which is preliminary data.</text>
</comment>
<keyword evidence="3" id="KW-1185">Reference proteome</keyword>
<sequence length="923" mass="101722">MQSATKLVQTPKSYFITRRVDGHSDWITAFWRELFQNSVDAGSKKISIKINDVTPKGSFGRPATMTNAIRVQFEDDGCGMDMDTLENVFFSLGQSTKAKDGTSIGGFGTARLMLCFSQGRYSIRTRDLIVEGNGSEYTCRTLADEISEVKSALRVAGDQGDPSSALLAERLKELEAFPAYVDGCIFEIDIDPNEPVRDWEKASQSRLRTALARYMSKSDISCKVELDDGTSPAPTKKRKVVGTLEVSDELGQSQMFGTIHTSKGKGALHKGEVLVRANGTLMYSHDIQDSGVQVIIEIEPDKVREVLTENRDSMKEPYRGVVNEFLNKLAVDNHSTLKEKEDSKYQFVRGGRGSISARKGLRELSFSPDGAYADNGEGNSTDAVLGESHEASEARGATFAFKEEGYEKYGFGRVPKAVMDAFLQRVLDGEETFLAKYPAREEVIAFEKSVHEIGYVALARTMPALRNFIEGTIHTRMEALNFNAQSVEDERMADMHDVHIYSRGISSADKQMKNAIRRHSPGYWRRKGQHLEGRGMQAHMLLAAWTACCNQAIKALLHIRPNIKGGDDFRFSTGWHFEKAQTVWDKTVGDYADKRTGASHVERDGRHVLLLNPVKDDGSVAFELTKDRRRSDDPDELMGIQDLEALAMHEVAHIVGNLHDESFANLLTGIVMVFDRAAAREEMKMAVDAVRGAYGRGRTRIQSFDDQETTSVLDADDEPGKKASRALPRPAERLLAHAAPVTTMVSGLAASPENAGVPQDELQQSIASVLSMPEPGVLEVDCDKLAKLENEVTKVVTSAAKAKKSTVRKSKETVPQIEQEEAVEGRKDVPVTQQEVPEEGTDLFDAIDADPGLDEFTDIFASLKSARMDDEEPEPLDVLDDSADIFANLATDGILSKSPSMGADEIDDFSLDDFAEAPTPNGM</sequence>
<dbReference type="AlphaFoldDB" id="A0A367UHG5"/>
<proteinExistence type="predicted"/>
<dbReference type="Gene3D" id="3.30.565.10">
    <property type="entry name" value="Histidine kinase-like ATPase, C-terminal domain"/>
    <property type="match status" value="1"/>
</dbReference>
<dbReference type="SUPFAM" id="SSF55874">
    <property type="entry name" value="ATPase domain of HSP90 chaperone/DNA topoisomerase II/histidine kinase"/>
    <property type="match status" value="1"/>
</dbReference>
<evidence type="ECO:0008006" key="4">
    <source>
        <dbReference type="Google" id="ProtNLM"/>
    </source>
</evidence>
<feature type="region of interest" description="Disordered" evidence="1">
    <location>
        <begin position="894"/>
        <end position="923"/>
    </location>
</feature>
<evidence type="ECO:0000313" key="3">
    <source>
        <dbReference type="Proteomes" id="UP000252419"/>
    </source>
</evidence>
<feature type="region of interest" description="Disordered" evidence="1">
    <location>
        <begin position="705"/>
        <end position="726"/>
    </location>
</feature>
<reference evidence="2 3" key="1">
    <citation type="submission" date="2014-07" db="EMBL/GenBank/DDBJ databases">
        <title>Draft genome sequence of Thalassospira xianhensis P-4 (MCCC 1A02616).</title>
        <authorList>
            <person name="Lai Q."/>
            <person name="Shao Z."/>
        </authorList>
    </citation>
    <scope>NUCLEOTIDE SEQUENCE [LARGE SCALE GENOMIC DNA]</scope>
    <source>
        <strain evidence="2 3">MCCC 1A02616</strain>
    </source>
</reference>
<name>A0A367UHG5_9PROT</name>
<accession>A0A367UHG5</accession>
<feature type="compositionally biased region" description="Acidic residues" evidence="1">
    <location>
        <begin position="904"/>
        <end position="915"/>
    </location>
</feature>
<dbReference type="InterPro" id="IPR036890">
    <property type="entry name" value="HATPase_C_sf"/>
</dbReference>
<dbReference type="EMBL" id="JPWA01000001">
    <property type="protein sequence ID" value="RCK07746.1"/>
    <property type="molecule type" value="Genomic_DNA"/>
</dbReference>
<dbReference type="Pfam" id="PF13589">
    <property type="entry name" value="HATPase_c_3"/>
    <property type="match status" value="1"/>
</dbReference>
<gene>
    <name evidence="2" type="ORF">TH5_01480</name>
</gene>
<evidence type="ECO:0000256" key="1">
    <source>
        <dbReference type="SAM" id="MobiDB-lite"/>
    </source>
</evidence>
<dbReference type="Proteomes" id="UP000252419">
    <property type="component" value="Unassembled WGS sequence"/>
</dbReference>
<protein>
    <recommendedName>
        <fullName evidence="4">Histidine kinase/HSP90-like ATPase domain-containing protein</fullName>
    </recommendedName>
</protein>
<evidence type="ECO:0000313" key="2">
    <source>
        <dbReference type="EMBL" id="RCK07746.1"/>
    </source>
</evidence>